<gene>
    <name evidence="1" type="ORF">Pint_10224</name>
</gene>
<comment type="caution">
    <text evidence="1">The sequence shown here is derived from an EMBL/GenBank/DDBJ whole genome shotgun (WGS) entry which is preliminary data.</text>
</comment>
<keyword evidence="2" id="KW-1185">Reference proteome</keyword>
<reference evidence="2" key="1">
    <citation type="journal article" date="2023" name="G3 (Bethesda)">
        <title>Genome assembly and association tests identify interacting loci associated with vigor, precocity, and sex in interspecific pistachio rootstocks.</title>
        <authorList>
            <person name="Palmer W."/>
            <person name="Jacygrad E."/>
            <person name="Sagayaradj S."/>
            <person name="Cavanaugh K."/>
            <person name="Han R."/>
            <person name="Bertier L."/>
            <person name="Beede B."/>
            <person name="Kafkas S."/>
            <person name="Golino D."/>
            <person name="Preece J."/>
            <person name="Michelmore R."/>
        </authorList>
    </citation>
    <scope>NUCLEOTIDE SEQUENCE [LARGE SCALE GENOMIC DNA]</scope>
</reference>
<protein>
    <submittedName>
        <fullName evidence="1">Uncharacterized protein</fullName>
    </submittedName>
</protein>
<accession>A0ACC0XEC4</accession>
<proteinExistence type="predicted"/>
<sequence length="48" mass="5455">MSKVVSILESQTIIQEVISDPSIYGSDFQLQQLGPDFKRKLSPKLSFR</sequence>
<dbReference type="EMBL" id="CM047747">
    <property type="protein sequence ID" value="KAJ0016729.1"/>
    <property type="molecule type" value="Genomic_DNA"/>
</dbReference>
<name>A0ACC0XEC4_9ROSI</name>
<evidence type="ECO:0000313" key="1">
    <source>
        <dbReference type="EMBL" id="KAJ0016729.1"/>
    </source>
</evidence>
<dbReference type="Proteomes" id="UP001163603">
    <property type="component" value="Chromosome 12"/>
</dbReference>
<evidence type="ECO:0000313" key="2">
    <source>
        <dbReference type="Proteomes" id="UP001163603"/>
    </source>
</evidence>
<organism evidence="1 2">
    <name type="scientific">Pistacia integerrima</name>
    <dbReference type="NCBI Taxonomy" id="434235"/>
    <lineage>
        <taxon>Eukaryota</taxon>
        <taxon>Viridiplantae</taxon>
        <taxon>Streptophyta</taxon>
        <taxon>Embryophyta</taxon>
        <taxon>Tracheophyta</taxon>
        <taxon>Spermatophyta</taxon>
        <taxon>Magnoliopsida</taxon>
        <taxon>eudicotyledons</taxon>
        <taxon>Gunneridae</taxon>
        <taxon>Pentapetalae</taxon>
        <taxon>rosids</taxon>
        <taxon>malvids</taxon>
        <taxon>Sapindales</taxon>
        <taxon>Anacardiaceae</taxon>
        <taxon>Pistacia</taxon>
    </lineage>
</organism>